<feature type="transmembrane region" description="Helical" evidence="3">
    <location>
        <begin position="35"/>
        <end position="53"/>
    </location>
</feature>
<evidence type="ECO:0000313" key="5">
    <source>
        <dbReference type="Proteomes" id="UP000593591"/>
    </source>
</evidence>
<feature type="transmembrane region" description="Helical" evidence="3">
    <location>
        <begin position="60"/>
        <end position="78"/>
    </location>
</feature>
<dbReference type="Gene3D" id="1.10.1760.20">
    <property type="match status" value="1"/>
</dbReference>
<feature type="transmembrane region" description="Helical" evidence="3">
    <location>
        <begin position="113"/>
        <end position="137"/>
    </location>
</feature>
<dbReference type="PANTHER" id="PTHR34295">
    <property type="entry name" value="BIOTIN TRANSPORTER BIOY"/>
    <property type="match status" value="1"/>
</dbReference>
<dbReference type="PANTHER" id="PTHR34295:SF1">
    <property type="entry name" value="BIOTIN TRANSPORTER BIOY"/>
    <property type="match status" value="1"/>
</dbReference>
<sequence>MLGAMKTTRNIAFIALFTAVLCVLAPISIPLGTLVPISLGTLVVYIIGALLDYKKAPICIILYILIGLMGVPVFSGWSGGFAKLIGPTGGFIFGYIFGVLTQALLTTWKKDKIWMYPVAMIAGTIFIYGFGLVWFLISMNVINGKEMDFAKAFAACVTPFLLGDAIKIALATAVSFKLRQPLDHMLSIRTREQVKMAGCEENISSDNTDLK</sequence>
<comment type="subcellular location">
    <subcellularLocation>
        <location evidence="2">Cell membrane</location>
        <topology evidence="2">Multi-pass membrane protein</topology>
    </subcellularLocation>
</comment>
<evidence type="ECO:0000313" key="4">
    <source>
        <dbReference type="EMBL" id="QOS39440.1"/>
    </source>
</evidence>
<dbReference type="EMBL" id="CP031517">
    <property type="protein sequence ID" value="QOS39440.1"/>
    <property type="molecule type" value="Genomic_DNA"/>
</dbReference>
<keyword evidence="2" id="KW-1003">Cell membrane</keyword>
<evidence type="ECO:0000256" key="3">
    <source>
        <dbReference type="SAM" id="Phobius"/>
    </source>
</evidence>
<dbReference type="Proteomes" id="UP000593591">
    <property type="component" value="Chromosome"/>
</dbReference>
<feature type="transmembrane region" description="Helical" evidence="3">
    <location>
        <begin position="12"/>
        <end position="29"/>
    </location>
</feature>
<comment type="similarity">
    <text evidence="1 2">Belongs to the BioY family.</text>
</comment>
<accession>A0A7M1XJV6</accession>
<dbReference type="InterPro" id="IPR003784">
    <property type="entry name" value="BioY"/>
</dbReference>
<keyword evidence="2" id="KW-0813">Transport</keyword>
<evidence type="ECO:0000256" key="1">
    <source>
        <dbReference type="ARBA" id="ARBA00010692"/>
    </source>
</evidence>
<proteinExistence type="inferred from homology"/>
<reference evidence="4 5" key="1">
    <citation type="submission" date="2018-08" db="EMBL/GenBank/DDBJ databases">
        <title>The first complete genome of Treponema rectale (CHPAT), a commensal spirochete of the bovine rectum.</title>
        <authorList>
            <person name="Staton G.J."/>
            <person name="Clegg S.R."/>
            <person name="Carter S.D."/>
            <person name="Radford A.D."/>
            <person name="Darby A."/>
            <person name="Hall N."/>
            <person name="Birtles R.J."/>
            <person name="Evans N.J."/>
        </authorList>
    </citation>
    <scope>NUCLEOTIDE SEQUENCE [LARGE SCALE GENOMIC DNA]</scope>
    <source>
        <strain evidence="4 5">CHPA</strain>
    </source>
</reference>
<dbReference type="PIRSF" id="PIRSF016661">
    <property type="entry name" value="BioY"/>
    <property type="match status" value="1"/>
</dbReference>
<dbReference type="AlphaFoldDB" id="A0A7M1XJV6"/>
<gene>
    <name evidence="4" type="ORF">DYE49_02785</name>
</gene>
<protein>
    <recommendedName>
        <fullName evidence="2">Biotin transporter</fullName>
    </recommendedName>
</protein>
<evidence type="ECO:0000256" key="2">
    <source>
        <dbReference type="PIRNR" id="PIRNR016661"/>
    </source>
</evidence>
<dbReference type="GO" id="GO:0005886">
    <property type="term" value="C:plasma membrane"/>
    <property type="evidence" value="ECO:0007669"/>
    <property type="project" value="UniProtKB-SubCell"/>
</dbReference>
<keyword evidence="3" id="KW-1133">Transmembrane helix</keyword>
<dbReference type="Pfam" id="PF02632">
    <property type="entry name" value="BioY"/>
    <property type="match status" value="1"/>
</dbReference>
<dbReference type="KEGG" id="trc:DYE49_02785"/>
<organism evidence="4 5">
    <name type="scientific">Treponema rectale</name>
    <dbReference type="NCBI Taxonomy" id="744512"/>
    <lineage>
        <taxon>Bacteria</taxon>
        <taxon>Pseudomonadati</taxon>
        <taxon>Spirochaetota</taxon>
        <taxon>Spirochaetia</taxon>
        <taxon>Spirochaetales</taxon>
        <taxon>Treponemataceae</taxon>
        <taxon>Treponema</taxon>
    </lineage>
</organism>
<name>A0A7M1XJV6_9SPIR</name>
<dbReference type="GO" id="GO:0015225">
    <property type="term" value="F:biotin transmembrane transporter activity"/>
    <property type="evidence" value="ECO:0007669"/>
    <property type="project" value="UniProtKB-UniRule"/>
</dbReference>
<keyword evidence="2 3" id="KW-0472">Membrane</keyword>
<keyword evidence="3" id="KW-0812">Transmembrane</keyword>
<feature type="transmembrane region" description="Helical" evidence="3">
    <location>
        <begin position="84"/>
        <end position="106"/>
    </location>
</feature>